<dbReference type="Proteomes" id="UP000078459">
    <property type="component" value="Unassembled WGS sequence"/>
</dbReference>
<dbReference type="SUPFAM" id="SSF53649">
    <property type="entry name" value="Alkaline phosphatase-like"/>
    <property type="match status" value="1"/>
</dbReference>
<sequence length="450" mass="52057">MIKAQDKIRPNVVFIVVDDMNTWSILKDYAPLKTPYIDKLKSESLNFINAVCAVPVCIPSRTSFFTGIAAYHTGAYFNNQNTWNSSLLSKTEVMPETFKISGYTTWGRGKIFHVEINGNREKEMFDNKVMKGGFGPFAEKEYWYAKTQWFSIKPWTGPDTDFPDVRNANAAIDFFKEKHDKPFFMYYGLFRPHSPYTAPKRFYDLYKDEDIKLPPGYLENDLDDIPLMGRELVDSMKKYSKEGLSKKEVWLKMMKGYCANTSFADWNVGRVLQELDNSEYGKNTIVIFVSDNGFHNGTKDHWVKATLWEQADKVPFLIRMPDKKAYVLPQTVSLVDIYPTLIEYCSLKPTNHKLDGNSMVPIFNNPKFKWNTPGFSCYGENYSSVRDERYRYIRYPDGSDELYDHSTDPYEHKNISQKTSSKEIIKKLSVSIPSKFAISLGGKKELQSED</sequence>
<evidence type="ECO:0000259" key="7">
    <source>
        <dbReference type="Pfam" id="PF00884"/>
    </source>
</evidence>
<feature type="domain" description="Sulfatase N-terminal" evidence="7">
    <location>
        <begin position="10"/>
        <end position="343"/>
    </location>
</feature>
<dbReference type="PANTHER" id="PTHR45953:SF1">
    <property type="entry name" value="IDURONATE 2-SULFATASE"/>
    <property type="match status" value="1"/>
</dbReference>
<dbReference type="GO" id="GO:0005737">
    <property type="term" value="C:cytoplasm"/>
    <property type="evidence" value="ECO:0007669"/>
    <property type="project" value="TreeGrafter"/>
</dbReference>
<keyword evidence="3" id="KW-0479">Metal-binding</keyword>
<comment type="cofactor">
    <cofactor evidence="1">
        <name>Ca(2+)</name>
        <dbReference type="ChEBI" id="CHEBI:29108"/>
    </cofactor>
</comment>
<dbReference type="GO" id="GO:0004423">
    <property type="term" value="F:iduronate-2-sulfatase activity"/>
    <property type="evidence" value="ECO:0007669"/>
    <property type="project" value="InterPro"/>
</dbReference>
<dbReference type="Gene3D" id="3.40.720.10">
    <property type="entry name" value="Alkaline Phosphatase, subunit A"/>
    <property type="match status" value="1"/>
</dbReference>
<evidence type="ECO:0000256" key="4">
    <source>
        <dbReference type="ARBA" id="ARBA00022729"/>
    </source>
</evidence>
<evidence type="ECO:0000256" key="3">
    <source>
        <dbReference type="ARBA" id="ARBA00022723"/>
    </source>
</evidence>
<gene>
    <name evidence="8" type="ORF">A5893_05225</name>
</gene>
<dbReference type="AlphaFoldDB" id="A0A179DGZ9"/>
<reference evidence="8 9" key="2">
    <citation type="submission" date="2016-06" db="EMBL/GenBank/DDBJ databases">
        <title>Pedobacter psychrophilus sp. nov., isolated from Antarctic fragmentary rock.</title>
        <authorList>
            <person name="Svec P."/>
        </authorList>
    </citation>
    <scope>NUCLEOTIDE SEQUENCE [LARGE SCALE GENOMIC DNA]</scope>
    <source>
        <strain evidence="8 9">CCM 8644</strain>
    </source>
</reference>
<reference evidence="8 9" key="1">
    <citation type="submission" date="2016-04" db="EMBL/GenBank/DDBJ databases">
        <authorList>
            <person name="Evans L.H."/>
            <person name="Alamgir A."/>
            <person name="Owens N."/>
            <person name="Weber N.D."/>
            <person name="Virtaneva K."/>
            <person name="Barbian K."/>
            <person name="Babar A."/>
            <person name="Rosenke K."/>
        </authorList>
    </citation>
    <scope>NUCLEOTIDE SEQUENCE [LARGE SCALE GENOMIC DNA]</scope>
    <source>
        <strain evidence="8 9">CCM 8644</strain>
    </source>
</reference>
<dbReference type="InterPro" id="IPR000917">
    <property type="entry name" value="Sulfatase_N"/>
</dbReference>
<accession>A0A179DGZ9</accession>
<keyword evidence="4" id="KW-0732">Signal</keyword>
<keyword evidence="6" id="KW-0106">Calcium</keyword>
<name>A0A179DGZ9_9SPHI</name>
<dbReference type="InterPro" id="IPR035874">
    <property type="entry name" value="IDS"/>
</dbReference>
<organism evidence="8 9">
    <name type="scientific">Pedobacter psychrophilus</name>
    <dbReference type="NCBI Taxonomy" id="1826909"/>
    <lineage>
        <taxon>Bacteria</taxon>
        <taxon>Pseudomonadati</taxon>
        <taxon>Bacteroidota</taxon>
        <taxon>Sphingobacteriia</taxon>
        <taxon>Sphingobacteriales</taxon>
        <taxon>Sphingobacteriaceae</taxon>
        <taxon>Pedobacter</taxon>
    </lineage>
</organism>
<dbReference type="EMBL" id="LWHJ01000022">
    <property type="protein sequence ID" value="OAQ40356.1"/>
    <property type="molecule type" value="Genomic_DNA"/>
</dbReference>
<evidence type="ECO:0000313" key="9">
    <source>
        <dbReference type="Proteomes" id="UP000078459"/>
    </source>
</evidence>
<dbReference type="STRING" id="1826909.A5893_05225"/>
<evidence type="ECO:0000256" key="6">
    <source>
        <dbReference type="ARBA" id="ARBA00022837"/>
    </source>
</evidence>
<keyword evidence="5" id="KW-0378">Hydrolase</keyword>
<dbReference type="GO" id="GO:0046872">
    <property type="term" value="F:metal ion binding"/>
    <property type="evidence" value="ECO:0007669"/>
    <property type="project" value="UniProtKB-KW"/>
</dbReference>
<evidence type="ECO:0000313" key="8">
    <source>
        <dbReference type="EMBL" id="OAQ40356.1"/>
    </source>
</evidence>
<comment type="similarity">
    <text evidence="2">Belongs to the sulfatase family.</text>
</comment>
<protein>
    <recommendedName>
        <fullName evidence="7">Sulfatase N-terminal domain-containing protein</fullName>
    </recommendedName>
</protein>
<proteinExistence type="inferred from homology"/>
<evidence type="ECO:0000256" key="1">
    <source>
        <dbReference type="ARBA" id="ARBA00001913"/>
    </source>
</evidence>
<comment type="caution">
    <text evidence="8">The sequence shown here is derived from an EMBL/GenBank/DDBJ whole genome shotgun (WGS) entry which is preliminary data.</text>
</comment>
<dbReference type="PANTHER" id="PTHR45953">
    <property type="entry name" value="IDURONATE 2-SULFATASE"/>
    <property type="match status" value="1"/>
</dbReference>
<dbReference type="Pfam" id="PF00884">
    <property type="entry name" value="Sulfatase"/>
    <property type="match status" value="1"/>
</dbReference>
<evidence type="ECO:0000256" key="5">
    <source>
        <dbReference type="ARBA" id="ARBA00022801"/>
    </source>
</evidence>
<keyword evidence="9" id="KW-1185">Reference proteome</keyword>
<dbReference type="CDD" id="cd16030">
    <property type="entry name" value="iduronate-2-sulfatase"/>
    <property type="match status" value="1"/>
</dbReference>
<evidence type="ECO:0000256" key="2">
    <source>
        <dbReference type="ARBA" id="ARBA00008779"/>
    </source>
</evidence>
<dbReference type="InterPro" id="IPR017850">
    <property type="entry name" value="Alkaline_phosphatase_core_sf"/>
</dbReference>